<accession>A0A8A3PII3</accession>
<feature type="compositionally biased region" description="Low complexity" evidence="1">
    <location>
        <begin position="136"/>
        <end position="147"/>
    </location>
</feature>
<feature type="compositionally biased region" description="Polar residues" evidence="1">
    <location>
        <begin position="419"/>
        <end position="442"/>
    </location>
</feature>
<evidence type="ECO:0000313" key="2">
    <source>
        <dbReference type="EMBL" id="QSZ34890.1"/>
    </source>
</evidence>
<evidence type="ECO:0008006" key="4">
    <source>
        <dbReference type="Google" id="ProtNLM"/>
    </source>
</evidence>
<feature type="region of interest" description="Disordered" evidence="1">
    <location>
        <begin position="419"/>
        <end position="457"/>
    </location>
</feature>
<gene>
    <name evidence="2" type="ORF">DSL72_007751</name>
</gene>
<evidence type="ECO:0000256" key="1">
    <source>
        <dbReference type="SAM" id="MobiDB-lite"/>
    </source>
</evidence>
<feature type="region of interest" description="Disordered" evidence="1">
    <location>
        <begin position="533"/>
        <end position="557"/>
    </location>
</feature>
<keyword evidence="3" id="KW-1185">Reference proteome</keyword>
<dbReference type="OrthoDB" id="2129362at2759"/>
<dbReference type="EMBL" id="CP063409">
    <property type="protein sequence ID" value="QSZ34890.1"/>
    <property type="molecule type" value="Genomic_DNA"/>
</dbReference>
<feature type="compositionally biased region" description="Polar residues" evidence="1">
    <location>
        <begin position="539"/>
        <end position="557"/>
    </location>
</feature>
<evidence type="ECO:0000313" key="3">
    <source>
        <dbReference type="Proteomes" id="UP000672032"/>
    </source>
</evidence>
<dbReference type="Proteomes" id="UP000672032">
    <property type="component" value="Chromosome 5"/>
</dbReference>
<name>A0A8A3PII3_9HELO</name>
<dbReference type="AlphaFoldDB" id="A0A8A3PII3"/>
<dbReference type="InterPro" id="IPR016181">
    <property type="entry name" value="Acyl_CoA_acyltransferase"/>
</dbReference>
<sequence length="1139" mass="124486">MANQSQLIRTTVRDPKQEKARLARMTATAFSNYQAFVAEMIDLTGEATGLASSRWAIGEQKNYKIAPGGPRNLDLCDNSIARGTLPASSSEMNASQNGGGLDGQLAQLGGLKDSRFSQSSSIENAPQTGSNISMPSKANSRTSSLSASAQSFTPRSLTAPPSSGGGVSLVSVSFLVLFFMFIADCIIKTPTAVVKDVAAKNVNAQQMWEQLLLADYQKRMGKFEQAAPIEANTAGNENVSIGSPEPSVISKTNSMVEEKSVIEDGSVTEEKSINIPVVTKTGASALSDISSSHSEAISAAPSIMQEDKLSAILVKVQAEKGAKRASMPATSTPTASVSAHSIASVAASSIVTVATPHAAPIASHPVASVGASIGPSMMRENEFREMLLKELQERTLKRNSIMDSVPTVNKEDLKVNIQQAKSDFSHPQTRNSTQEKATSKANNIPGRKSGKLDRPSTSSIFNGHSQLSAEFPIMEKLIFATQTNNSNATMSNKPLIPAPINKWTTSKLTQGKSLSKADEDFQTFITNRTAAARTQQQTVTKPLSPNPTSTKPTQAEVNTNKRKLAAGPADVDGLLTRGFAATPVSPPTKLLINKTKPQGVEQKSDVKVFAIPEASLKDRQAILVELKAASKDFGTTTPVNKENVINSNSFDEKVIGATNTGNNKPLNITGNLAVVMGEPPQDKISHVAVHSFTPNEKKDGIHQNTQINSPFNDKLLNKNQANSLVSSPAFWSISSVSDIDIGDKMDNTVVDPKFKEGVRVTATQDANMILTDWDGSWCAPPVWEERGPFDADYIPSYIKEWSTVVSPVQPVTTTVDTSAEGFVSGEDLVNNLILSKAPKHEATIPDTLRSSNERKRLNQTAGQEAAAYLKKVAKAQKAQEHREAANHAYQQELMEIEPEPNPFAPKIEIYLRPATETDVKQILQIYNHYIAESYIPEDQEPLIESDILFLIEITKQQKLPFVVAVKGRIPTQSKNPKVRMKVPQYENIVGFGYTEMRGCGIAGKSSGRSRYTHNMHFYVHQDYTRRCVGSCVLDRLLKVSSRAWSGHDGYDWLNFNNDPAYEHGCGARCHQMLIEVPVLAKNDPNYEWMKNFLRKFWFMEEFRLRCVGRTSIAQRAGEWLDVVHFQKELEHEAEFTPFI</sequence>
<feature type="region of interest" description="Disordered" evidence="1">
    <location>
        <begin position="116"/>
        <end position="147"/>
    </location>
</feature>
<feature type="compositionally biased region" description="Polar residues" evidence="1">
    <location>
        <begin position="116"/>
        <end position="134"/>
    </location>
</feature>
<dbReference type="Gene3D" id="3.40.630.30">
    <property type="match status" value="1"/>
</dbReference>
<reference evidence="2" key="1">
    <citation type="submission" date="2020-10" db="EMBL/GenBank/DDBJ databases">
        <title>Genome Sequence of Monilinia vaccinii-corymbosi Sheds Light on Mummy Berry Disease Infection of Blueberry and Mating Type.</title>
        <authorList>
            <person name="Yow A.G."/>
            <person name="Zhang Y."/>
            <person name="Bansal K."/>
            <person name="Eacker S.M."/>
            <person name="Sullivan S."/>
            <person name="Liachko I."/>
            <person name="Cubeta M.A."/>
            <person name="Rollins J.A."/>
            <person name="Ashrafi H."/>
        </authorList>
    </citation>
    <scope>NUCLEOTIDE SEQUENCE</scope>
    <source>
        <strain evidence="2">RL-1</strain>
    </source>
</reference>
<protein>
    <recommendedName>
        <fullName evidence="4">N-acetyltransferase domain-containing protein</fullName>
    </recommendedName>
</protein>
<dbReference type="SUPFAM" id="SSF55729">
    <property type="entry name" value="Acyl-CoA N-acyltransferases (Nat)"/>
    <property type="match status" value="1"/>
</dbReference>
<proteinExistence type="predicted"/>
<organism evidence="2 3">
    <name type="scientific">Monilinia vaccinii-corymbosi</name>
    <dbReference type="NCBI Taxonomy" id="61207"/>
    <lineage>
        <taxon>Eukaryota</taxon>
        <taxon>Fungi</taxon>
        <taxon>Dikarya</taxon>
        <taxon>Ascomycota</taxon>
        <taxon>Pezizomycotina</taxon>
        <taxon>Leotiomycetes</taxon>
        <taxon>Helotiales</taxon>
        <taxon>Sclerotiniaceae</taxon>
        <taxon>Monilinia</taxon>
    </lineage>
</organism>